<feature type="region of interest" description="Disordered" evidence="1">
    <location>
        <begin position="992"/>
        <end position="1034"/>
    </location>
</feature>
<dbReference type="PANTHER" id="PTHR33167:SF4">
    <property type="entry name" value="TRANSCRIPTION FACTOR, PUTATIVE (DUF863)-RELATED"/>
    <property type="match status" value="1"/>
</dbReference>
<keyword evidence="2" id="KW-1133">Transmembrane helix</keyword>
<keyword evidence="4" id="KW-1185">Reference proteome</keyword>
<feature type="compositionally biased region" description="Basic and acidic residues" evidence="1">
    <location>
        <begin position="992"/>
        <end position="1010"/>
    </location>
</feature>
<accession>A0A9E7KI49</accession>
<proteinExistence type="predicted"/>
<name>A0A9E7KI49_9LILI</name>
<gene>
    <name evidence="3" type="ORF">MUK42_11008</name>
</gene>
<evidence type="ECO:0000256" key="2">
    <source>
        <dbReference type="SAM" id="Phobius"/>
    </source>
</evidence>
<dbReference type="InterPro" id="IPR008581">
    <property type="entry name" value="DUF863_pln"/>
</dbReference>
<feature type="transmembrane region" description="Helical" evidence="2">
    <location>
        <begin position="26"/>
        <end position="49"/>
    </location>
</feature>
<dbReference type="OrthoDB" id="630817at2759"/>
<dbReference type="Pfam" id="PF05904">
    <property type="entry name" value="DUF863"/>
    <property type="match status" value="1"/>
</dbReference>
<reference evidence="3" key="1">
    <citation type="submission" date="2022-05" db="EMBL/GenBank/DDBJ databases">
        <title>The Musa troglodytarum L. genome provides insights into the mechanism of non-climacteric behaviour and enrichment of carotenoids.</title>
        <authorList>
            <person name="Wang J."/>
        </authorList>
    </citation>
    <scope>NUCLEOTIDE SEQUENCE</scope>
    <source>
        <tissue evidence="3">Leaf</tissue>
    </source>
</reference>
<keyword evidence="2" id="KW-0472">Membrane</keyword>
<keyword evidence="2" id="KW-0812">Transmembrane</keyword>
<organism evidence="3 4">
    <name type="scientific">Musa troglodytarum</name>
    <name type="common">fe'i banana</name>
    <dbReference type="NCBI Taxonomy" id="320322"/>
    <lineage>
        <taxon>Eukaryota</taxon>
        <taxon>Viridiplantae</taxon>
        <taxon>Streptophyta</taxon>
        <taxon>Embryophyta</taxon>
        <taxon>Tracheophyta</taxon>
        <taxon>Spermatophyta</taxon>
        <taxon>Magnoliopsida</taxon>
        <taxon>Liliopsida</taxon>
        <taxon>Zingiberales</taxon>
        <taxon>Musaceae</taxon>
        <taxon>Musa</taxon>
    </lineage>
</organism>
<dbReference type="Proteomes" id="UP001055439">
    <property type="component" value="Chromosome 7"/>
</dbReference>
<evidence type="ECO:0000313" key="3">
    <source>
        <dbReference type="EMBL" id="URE18231.1"/>
    </source>
</evidence>
<feature type="compositionally biased region" description="Basic residues" evidence="1">
    <location>
        <begin position="1019"/>
        <end position="1031"/>
    </location>
</feature>
<sequence>MFAAMWAEGFDVFESMLYSNSILKEMVLFIARFPFVSIGHVFFFLLALFPLVNLGLTEEGLIQLQLLIGMATKVQIKSYLPGYYHLQDVKEDASSWTSCYQDEKLSEHLYNSYVPRSVNDSAQDRDMLKRTMLEHEAIFRRQVYELHRLYRIQKDLMNEYQTRGFDGSSILAEASHSNSFSSQMHSECNKNMSSQKSHFPIGRISCRKTPFGGTEKNQFCFTGEGSIRSDQIPVLNEASRKDTKALDCQSLRRRMFDLQLPADEYIDIEDTDGYGLTNIAEVSPSASILKNGTCSLYSENDVKLSLGSNHREDCHISNSPTQICKSAYSIVDLNKLNTEVCFEAPVNLESVQLLVLKNHSSRNQEHHLSIGSNTSFLDRPGDQQAMSDLDADVHTKREWPFFNHDSGKKRSTVEFFAHTSNNGNVGTSCETLQSNIKKCPKIFSLDHNNPGTCSRQEPTHSIQTSIGVPHCTCSNSTLLSPLVPSSITTSETNLTSHASSFVSSWGIPATGINNKLIALQALPSFSGSSNPSNENLISKIDAQTPIDCEKWQSDGNQNTSLVSGTGVSRTNGFHQYLHLDSNSASAPHPKLAFKPDQIDGSTKDLHGHLPGRHVKSFLSRDIGTPININLNQAFATGVEERLAVRQDAVICDVDRKDDKLSGGLSCLRIKPSSNESVYLKKHAAKVDLSICDRHPPLSSSLMVVAPQIERKGEMELDFSLCQQQDVASNSQFKDNKMQQNQVSDSCGKRILIDNTSQQSSMLASVQHMKQRHLTDNAKSMENYNMIFSDLGHETKVLNSQEKIHIGCSFTEICSGKSRASFRKHINLNAEFACTDDPISPDILTQGEIAVRSSHYTPRFGAKSPSGIDLEVPISQDETVIYNQHKYIPLSKNDGSQEKDNSGDILVRFAAENLVSISMDCRGRSDEINSHQLSLPGLDTLSWFAEVVSCSAENPKLPSDGGDVGTRSSDDHGYDFFEVMTLSLEEIKMDKHCSRPKELESKDKKEDKDDIGAASLLFTKPRHGHARKRRQRRDFQKDILPGLASLSRHEVSEDLQTIGGMMKASGGAWQTGLTRRNTSRSGLNPQTKGRRQSRSLAITTEEIQVSPSTHSQPSNCEIGVSERCMIGWGRTTRRCRTQRCPPGSLPAP</sequence>
<dbReference type="PANTHER" id="PTHR33167">
    <property type="entry name" value="TRANSCRIPTION FACTOR, PUTATIVE (DUF863)-RELATED"/>
    <property type="match status" value="1"/>
</dbReference>
<dbReference type="EMBL" id="CP097509">
    <property type="protein sequence ID" value="URE18231.1"/>
    <property type="molecule type" value="Genomic_DNA"/>
</dbReference>
<feature type="region of interest" description="Disordered" evidence="1">
    <location>
        <begin position="1065"/>
        <end position="1093"/>
    </location>
</feature>
<evidence type="ECO:0000313" key="4">
    <source>
        <dbReference type="Proteomes" id="UP001055439"/>
    </source>
</evidence>
<dbReference type="AlphaFoldDB" id="A0A9E7KI49"/>
<protein>
    <submittedName>
        <fullName evidence="3">Uncharacterized protein</fullName>
    </submittedName>
</protein>
<feature type="compositionally biased region" description="Polar residues" evidence="1">
    <location>
        <begin position="1070"/>
        <end position="1086"/>
    </location>
</feature>
<evidence type="ECO:0000256" key="1">
    <source>
        <dbReference type="SAM" id="MobiDB-lite"/>
    </source>
</evidence>